<dbReference type="RefSeq" id="WP_024071470.1">
    <property type="nucleotide sequence ID" value="NC_023062.1"/>
</dbReference>
<sequence length="125" mass="14113">MNGDDLGGELIVCPSKTNNSADFVLWWLGKYDISKNDGSGQYYIPVDKIEVNGDTISFIFTGQTTKDGEKTLTLDRWAKSNVRDKGISNLNGQVLKEVCKLEGDKLDCSSKGYKQEKLTKYYFYF</sequence>
<evidence type="ECO:0000313" key="1">
    <source>
        <dbReference type="EMBL" id="AHC40460.1"/>
    </source>
</evidence>
<name>A0ABM5P2A1_9MOLU</name>
<evidence type="ECO:0000313" key="2">
    <source>
        <dbReference type="Proteomes" id="UP000018745"/>
    </source>
</evidence>
<accession>A0ABM5P2A1</accession>
<dbReference type="EMBL" id="CP006935">
    <property type="protein sequence ID" value="AHC40460.1"/>
    <property type="molecule type" value="Genomic_DNA"/>
</dbReference>
<organism evidence="1 2">
    <name type="scientific">Mycoplasma ovis str. Michigan</name>
    <dbReference type="NCBI Taxonomy" id="1415773"/>
    <lineage>
        <taxon>Bacteria</taxon>
        <taxon>Bacillati</taxon>
        <taxon>Mycoplasmatota</taxon>
        <taxon>Mollicutes</taxon>
        <taxon>Mycoplasmataceae</taxon>
        <taxon>Mycoplasma</taxon>
    </lineage>
</organism>
<keyword evidence="2" id="KW-1185">Reference proteome</keyword>
<protein>
    <submittedName>
        <fullName evidence="1">Uncharacterized protein</fullName>
    </submittedName>
</protein>
<reference evidence="1 2" key="1">
    <citation type="journal article" date="2014" name="Genome Announc.">
        <title>Complete Genome Sequence of Mycoplasma ovis Strain Michigan, a Hemoplasma of Sheep with Two Distinct 16S rRNA Genes.</title>
        <authorList>
            <person name="Deshuillers P.L."/>
            <person name="Santos A.P."/>
            <person name="do Nascimento N.C."/>
            <person name="Hampel J.A."/>
            <person name="Bergin I.L."/>
            <person name="Dyson M.C."/>
            <person name="Messick J.B."/>
        </authorList>
    </citation>
    <scope>NUCLEOTIDE SEQUENCE [LARGE SCALE GENOMIC DNA]</scope>
    <source>
        <strain evidence="1 2">Michigan</strain>
    </source>
</reference>
<proteinExistence type="predicted"/>
<gene>
    <name evidence="1" type="ORF">OVS_03555</name>
</gene>
<dbReference type="Proteomes" id="UP000018745">
    <property type="component" value="Chromosome"/>
</dbReference>